<dbReference type="WBParaSite" id="RSKR_0000600900.1">
    <property type="protein sequence ID" value="RSKR_0000600900.1"/>
    <property type="gene ID" value="RSKR_0000600900"/>
</dbReference>
<dbReference type="Proteomes" id="UP000095286">
    <property type="component" value="Unplaced"/>
</dbReference>
<organism evidence="1 2">
    <name type="scientific">Rhabditophanes sp. KR3021</name>
    <dbReference type="NCBI Taxonomy" id="114890"/>
    <lineage>
        <taxon>Eukaryota</taxon>
        <taxon>Metazoa</taxon>
        <taxon>Ecdysozoa</taxon>
        <taxon>Nematoda</taxon>
        <taxon>Chromadorea</taxon>
        <taxon>Rhabditida</taxon>
        <taxon>Tylenchina</taxon>
        <taxon>Panagrolaimomorpha</taxon>
        <taxon>Strongyloidoidea</taxon>
        <taxon>Alloionematidae</taxon>
        <taxon>Rhabditophanes</taxon>
    </lineage>
</organism>
<sequence length="628" mass="70919">MIHYNQNDDFATSLKSVLNDGKALKIFMEWIECNKETSIHPIHLHYAIIAYKKMIDDKDQRAFVLANEIMRKYLRPEEGLCAIVPKKVRKEIQADFMVMSVQLNSNLFDPCTEYIDNYLQRQHFIFTTSDEFLKLINSPHPNSFSYMEANPYPTINRHQNKQHNTLSRRVQPNSFAVNSTTPKYSPFTTRLSTATAESLLRGNNALGEKTVNKLFPPALKYPYAGQATTSQQDSTYSSSFSSEATGYLNNHKLGVHKQEQLRHNPPISTLPRLQKIPNIGMSYDHSTIEGRKIFALELIRRLEGLASANKTSDAMNDKLKDISLSKSSARDVICSSHNQSSSIEATRIVEEDAELDQYIKQNLENDGSKVPSEQQSPLTHFGSKLNRRQGSLSNSASPERHHHFNSSTLQPKSMLPSKSHMPSPYGQNGFAPPPKTSALTTKFGTIGGRQKYYEIDSGMGCQTLDRNNIYKYKLFPDHDDTSGFSSMATTDSSGSEIKSPQQKAIFQLAREMAIEDNVNSKVRISSKSHTLTLVESPKNEEKLLTIGYRLKIGDAPIIAHIPKTSITFREFRKTFCISSKTKHQFYFKAICEDMSAPYQLNLIGDDHVVLPTFEGRVWAECKTGTDSQ</sequence>
<name>A0AC35TYX3_9BILA</name>
<proteinExistence type="predicted"/>
<reference evidence="2" key="1">
    <citation type="submission" date="2016-11" db="UniProtKB">
        <authorList>
            <consortium name="WormBaseParasite"/>
        </authorList>
    </citation>
    <scope>IDENTIFICATION</scope>
    <source>
        <strain evidence="2">KR3021</strain>
    </source>
</reference>
<protein>
    <submittedName>
        <fullName evidence="2">RGS domain-containing protein</fullName>
    </submittedName>
</protein>
<evidence type="ECO:0000313" key="2">
    <source>
        <dbReference type="WBParaSite" id="RSKR_0000600900.1"/>
    </source>
</evidence>
<evidence type="ECO:0000313" key="1">
    <source>
        <dbReference type="Proteomes" id="UP000095286"/>
    </source>
</evidence>
<accession>A0AC35TYX3</accession>